<keyword evidence="3" id="KW-0479">Metal-binding</keyword>
<dbReference type="InterPro" id="IPR013083">
    <property type="entry name" value="Znf_RING/FYVE/PHD"/>
</dbReference>
<dbReference type="Gene3D" id="3.30.40.10">
    <property type="entry name" value="Zinc/RING finger domain, C3HC4 (zinc finger)"/>
    <property type="match status" value="1"/>
</dbReference>
<evidence type="ECO:0000313" key="11">
    <source>
        <dbReference type="EMBL" id="KAG1326632.1"/>
    </source>
</evidence>
<feature type="compositionally biased region" description="Polar residues" evidence="9">
    <location>
        <begin position="185"/>
        <end position="198"/>
    </location>
</feature>
<evidence type="ECO:0000256" key="1">
    <source>
        <dbReference type="ARBA" id="ARBA00004167"/>
    </source>
</evidence>
<feature type="region of interest" description="Disordered" evidence="9">
    <location>
        <begin position="173"/>
        <end position="226"/>
    </location>
</feature>
<dbReference type="GO" id="GO:0016020">
    <property type="term" value="C:membrane"/>
    <property type="evidence" value="ECO:0007669"/>
    <property type="project" value="UniProtKB-SubCell"/>
</dbReference>
<dbReference type="EMBL" id="CM017872">
    <property type="protein sequence ID" value="KAG1326632.1"/>
    <property type="molecule type" value="Genomic_DNA"/>
</dbReference>
<dbReference type="SUPFAM" id="SSF57850">
    <property type="entry name" value="RING/U-box"/>
    <property type="match status" value="1"/>
</dbReference>
<keyword evidence="4 8" id="KW-0863">Zinc-finger</keyword>
<dbReference type="Pfam" id="PF13639">
    <property type="entry name" value="zf-RING_2"/>
    <property type="match status" value="1"/>
</dbReference>
<evidence type="ECO:0000256" key="9">
    <source>
        <dbReference type="SAM" id="MobiDB-lite"/>
    </source>
</evidence>
<name>A0A8K0HU88_COCNU</name>
<evidence type="ECO:0000256" key="5">
    <source>
        <dbReference type="ARBA" id="ARBA00022833"/>
    </source>
</evidence>
<evidence type="ECO:0000259" key="10">
    <source>
        <dbReference type="PROSITE" id="PS50089"/>
    </source>
</evidence>
<dbReference type="FunFam" id="3.30.40.10:FF:000388">
    <property type="entry name" value="Putative RING zinc finger domain superfamily protein"/>
    <property type="match status" value="1"/>
</dbReference>
<dbReference type="OrthoDB" id="8062037at2759"/>
<evidence type="ECO:0000313" key="12">
    <source>
        <dbReference type="Proteomes" id="UP000797356"/>
    </source>
</evidence>
<dbReference type="InterPro" id="IPR001841">
    <property type="entry name" value="Znf_RING"/>
</dbReference>
<keyword evidence="7" id="KW-0472">Membrane</keyword>
<dbReference type="SMART" id="SM00184">
    <property type="entry name" value="RING"/>
    <property type="match status" value="1"/>
</dbReference>
<dbReference type="PROSITE" id="PS50089">
    <property type="entry name" value="ZF_RING_2"/>
    <property type="match status" value="1"/>
</dbReference>
<dbReference type="PANTHER" id="PTHR47168:SF1">
    <property type="entry name" value="OS02G0798600 PROTEIN"/>
    <property type="match status" value="1"/>
</dbReference>
<feature type="domain" description="RING-type" evidence="10">
    <location>
        <begin position="478"/>
        <end position="520"/>
    </location>
</feature>
<keyword evidence="5" id="KW-0862">Zinc</keyword>
<evidence type="ECO:0000256" key="3">
    <source>
        <dbReference type="ARBA" id="ARBA00022723"/>
    </source>
</evidence>
<feature type="compositionally biased region" description="Polar residues" evidence="9">
    <location>
        <begin position="209"/>
        <end position="219"/>
    </location>
</feature>
<dbReference type="Proteomes" id="UP000797356">
    <property type="component" value="Chromosome 1"/>
</dbReference>
<dbReference type="PANTHER" id="PTHR47168">
    <property type="entry name" value="RING ZINC FINGER DOMAIN SUPERFAMILY PROTEIN-RELATED"/>
    <property type="match status" value="1"/>
</dbReference>
<keyword evidence="2" id="KW-0812">Transmembrane</keyword>
<evidence type="ECO:0000256" key="7">
    <source>
        <dbReference type="ARBA" id="ARBA00023136"/>
    </source>
</evidence>
<keyword evidence="6" id="KW-1133">Transmembrane helix</keyword>
<reference evidence="11" key="2">
    <citation type="submission" date="2019-07" db="EMBL/GenBank/DDBJ databases">
        <authorList>
            <person name="Yang Y."/>
            <person name="Bocs S."/>
            <person name="Baudouin L."/>
        </authorList>
    </citation>
    <scope>NUCLEOTIDE SEQUENCE</scope>
    <source>
        <tissue evidence="11">Spear leaf of Hainan Tall coconut</tissue>
    </source>
</reference>
<feature type="region of interest" description="Disordered" evidence="9">
    <location>
        <begin position="1"/>
        <end position="22"/>
    </location>
</feature>
<comment type="caution">
    <text evidence="11">The sequence shown here is derived from an EMBL/GenBank/DDBJ whole genome shotgun (WGS) entry which is preliminary data.</text>
</comment>
<dbReference type="GO" id="GO:0008270">
    <property type="term" value="F:zinc ion binding"/>
    <property type="evidence" value="ECO:0007669"/>
    <property type="project" value="UniProtKB-KW"/>
</dbReference>
<dbReference type="InterPro" id="IPR051653">
    <property type="entry name" value="E3_ligase_sorting_rcpt"/>
</dbReference>
<dbReference type="AlphaFoldDB" id="A0A8K0HU88"/>
<evidence type="ECO:0000256" key="8">
    <source>
        <dbReference type="PROSITE-ProRule" id="PRU00175"/>
    </source>
</evidence>
<reference evidence="11" key="1">
    <citation type="journal article" date="2017" name="Gigascience">
        <title>The genome draft of coconut (Cocos nucifera).</title>
        <authorList>
            <person name="Xiao Y."/>
            <person name="Xu P."/>
            <person name="Fan H."/>
            <person name="Baudouin L."/>
            <person name="Xia W."/>
            <person name="Bocs S."/>
            <person name="Xu J."/>
            <person name="Li Q."/>
            <person name="Guo A."/>
            <person name="Zhou L."/>
            <person name="Li J."/>
            <person name="Wu Y."/>
            <person name="Ma Z."/>
            <person name="Armero A."/>
            <person name="Issali A.E."/>
            <person name="Liu N."/>
            <person name="Peng M."/>
            <person name="Yang Y."/>
        </authorList>
    </citation>
    <scope>NUCLEOTIDE SEQUENCE</scope>
    <source>
        <tissue evidence="11">Spear leaf of Hainan Tall coconut</tissue>
    </source>
</reference>
<gene>
    <name evidence="11" type="ORF">COCNU_01G005660</name>
</gene>
<accession>A0A8K0HU88</accession>
<sequence length="534" mass="57202">MGSGSSRLKPGPPGPRAENRGRLSLASFLCGGGGAAASASSSAAAEMEIQHSDKSVMSSTLHEPVLANNLQVLVKESPLTSLANNSSSSTIEHVRSGQNSNGDLMERSTEIGNGETSDPGKCLSVSKDLVPSLPNASSGPDVTHAESSCDLASTSRKPEHLEPLLRNVETTLAPAIDLDNPPSDCGSQTSPMRFSNSIPHLGPGHSPASRISPTENPSNVLDILSPSSTSSSSSTWNLSSEEPAVNITSAGAAFLTSDGSREQRNGTVLHVDVVSISSNALSSSTGEASSSDARRNSRRLFWDAFSRRSSRNIDSPSIFLSAEDIDDLGSRDRWLLDIGDDLFGNGVEDDSIYMRRRRYHPSGLSWHSRSEIRERIRAGFDDSNRQTSFCPSGLHPDGTCSCDSLLMTEESSTRASISRIVMLAEALFEVLDEIHRQPVSLSLSMVSLPAPESVVNSLPSKNYEKLDGAGSGDDVEQCYICLAEYEDGDKIRVLPCRHEYHMSCVDKWLKEIHGVCPLCRGDVCEGMTESSSNL</sequence>
<keyword evidence="12" id="KW-1185">Reference proteome</keyword>
<evidence type="ECO:0000256" key="2">
    <source>
        <dbReference type="ARBA" id="ARBA00022692"/>
    </source>
</evidence>
<evidence type="ECO:0000256" key="4">
    <source>
        <dbReference type="ARBA" id="ARBA00022771"/>
    </source>
</evidence>
<protein>
    <submittedName>
        <fullName evidence="11">E3 ubiquitin-protein ligase RLIM-like</fullName>
    </submittedName>
</protein>
<proteinExistence type="predicted"/>
<comment type="subcellular location">
    <subcellularLocation>
        <location evidence="1">Membrane</location>
        <topology evidence="1">Single-pass membrane protein</topology>
    </subcellularLocation>
</comment>
<feature type="region of interest" description="Disordered" evidence="9">
    <location>
        <begin position="82"/>
        <end position="161"/>
    </location>
</feature>
<evidence type="ECO:0000256" key="6">
    <source>
        <dbReference type="ARBA" id="ARBA00022989"/>
    </source>
</evidence>
<organism evidence="11 12">
    <name type="scientific">Cocos nucifera</name>
    <name type="common">Coconut palm</name>
    <dbReference type="NCBI Taxonomy" id="13894"/>
    <lineage>
        <taxon>Eukaryota</taxon>
        <taxon>Viridiplantae</taxon>
        <taxon>Streptophyta</taxon>
        <taxon>Embryophyta</taxon>
        <taxon>Tracheophyta</taxon>
        <taxon>Spermatophyta</taxon>
        <taxon>Magnoliopsida</taxon>
        <taxon>Liliopsida</taxon>
        <taxon>Arecaceae</taxon>
        <taxon>Arecoideae</taxon>
        <taxon>Cocoseae</taxon>
        <taxon>Attaleinae</taxon>
        <taxon>Cocos</taxon>
    </lineage>
</organism>